<keyword evidence="1" id="KW-0472">Membrane</keyword>
<evidence type="ECO:0000313" key="3">
    <source>
        <dbReference type="Proteomes" id="UP000030403"/>
    </source>
</evidence>
<dbReference type="Proteomes" id="UP000030403">
    <property type="component" value="Unassembled WGS sequence"/>
</dbReference>
<keyword evidence="1" id="KW-0812">Transmembrane</keyword>
<protein>
    <submittedName>
        <fullName evidence="2">Uncharacterized protein</fullName>
    </submittedName>
</protein>
<evidence type="ECO:0000313" key="2">
    <source>
        <dbReference type="EMBL" id="KGX84160.1"/>
    </source>
</evidence>
<comment type="caution">
    <text evidence="2">The sequence shown here is derived from an EMBL/GenBank/DDBJ whole genome shotgun (WGS) entry which is preliminary data.</text>
</comment>
<dbReference type="EMBL" id="AVPF01000065">
    <property type="protein sequence ID" value="KGX84160.1"/>
    <property type="molecule type" value="Genomic_DNA"/>
</dbReference>
<keyword evidence="3" id="KW-1185">Reference proteome</keyword>
<evidence type="ECO:0000256" key="1">
    <source>
        <dbReference type="SAM" id="Phobius"/>
    </source>
</evidence>
<dbReference type="STRING" id="1385511.GCA_000425225_02509"/>
<accession>A0A0A5FZB1</accession>
<reference evidence="2 3" key="1">
    <citation type="submission" date="2013-08" db="EMBL/GenBank/DDBJ databases">
        <authorList>
            <person name="Huang J."/>
            <person name="Wang G."/>
        </authorList>
    </citation>
    <scope>NUCLEOTIDE SEQUENCE [LARGE SCALE GENOMIC DNA]</scope>
    <source>
        <strain evidence="2 3">BH030004</strain>
    </source>
</reference>
<proteinExistence type="predicted"/>
<sequence>MQFIIIMFVISVVVFILYYLPIISKDLHKITKQNQEIIELLQKSIKDKD</sequence>
<keyword evidence="1" id="KW-1133">Transmembrane helix</keyword>
<name>A0A0A5FZB1_9BACI</name>
<gene>
    <name evidence="2" type="ORF">N783_18900</name>
</gene>
<organism evidence="2 3">
    <name type="scientific">Pontibacillus marinus BH030004 = DSM 16465</name>
    <dbReference type="NCBI Taxonomy" id="1385511"/>
    <lineage>
        <taxon>Bacteria</taxon>
        <taxon>Bacillati</taxon>
        <taxon>Bacillota</taxon>
        <taxon>Bacilli</taxon>
        <taxon>Bacillales</taxon>
        <taxon>Bacillaceae</taxon>
        <taxon>Pontibacillus</taxon>
    </lineage>
</organism>
<dbReference type="AlphaFoldDB" id="A0A0A5FZB1"/>
<feature type="transmembrane region" description="Helical" evidence="1">
    <location>
        <begin position="6"/>
        <end position="23"/>
    </location>
</feature>